<evidence type="ECO:0000256" key="1">
    <source>
        <dbReference type="SAM" id="Phobius"/>
    </source>
</evidence>
<proteinExistence type="predicted"/>
<dbReference type="Proteomes" id="UP001649381">
    <property type="component" value="Unassembled WGS sequence"/>
</dbReference>
<feature type="transmembrane region" description="Helical" evidence="1">
    <location>
        <begin position="37"/>
        <end position="57"/>
    </location>
</feature>
<keyword evidence="1" id="KW-0472">Membrane</keyword>
<sequence>MFKQYIRFNLLLLPLYLLLGMALIIGILLTAEREGYFTHMAIVILQLWVLTIIPNIIYCVMKRNEPGNILGFLITLVVCPVPYFIIAVIMRVTYVQQF</sequence>
<organism evidence="2 3">
    <name type="scientific">Pseudalkalibacillus berkeleyi</name>
    <dbReference type="NCBI Taxonomy" id="1069813"/>
    <lineage>
        <taxon>Bacteria</taxon>
        <taxon>Bacillati</taxon>
        <taxon>Bacillota</taxon>
        <taxon>Bacilli</taxon>
        <taxon>Bacillales</taxon>
        <taxon>Fictibacillaceae</taxon>
        <taxon>Pseudalkalibacillus</taxon>
    </lineage>
</organism>
<protein>
    <submittedName>
        <fullName evidence="2">Uncharacterized protein</fullName>
    </submittedName>
</protein>
<feature type="transmembrane region" description="Helical" evidence="1">
    <location>
        <begin position="69"/>
        <end position="90"/>
    </location>
</feature>
<dbReference type="RefSeq" id="WP_236331214.1">
    <property type="nucleotide sequence ID" value="NZ_JAKIJS010000001.1"/>
</dbReference>
<accession>A0ABS9GXW9</accession>
<name>A0ABS9GXW9_9BACL</name>
<evidence type="ECO:0000313" key="3">
    <source>
        <dbReference type="Proteomes" id="UP001649381"/>
    </source>
</evidence>
<feature type="transmembrane region" description="Helical" evidence="1">
    <location>
        <begin position="12"/>
        <end position="31"/>
    </location>
</feature>
<evidence type="ECO:0000313" key="2">
    <source>
        <dbReference type="EMBL" id="MCF6136460.1"/>
    </source>
</evidence>
<keyword evidence="1" id="KW-1133">Transmembrane helix</keyword>
<dbReference type="EMBL" id="JAKIJS010000001">
    <property type="protein sequence ID" value="MCF6136460.1"/>
    <property type="molecule type" value="Genomic_DNA"/>
</dbReference>
<keyword evidence="1" id="KW-0812">Transmembrane</keyword>
<reference evidence="2 3" key="1">
    <citation type="submission" date="2022-01" db="EMBL/GenBank/DDBJ databases">
        <title>Alkalihalobacillus sp. EGI L200015, a novel bacterium isolated from a salt lake sediment.</title>
        <authorList>
            <person name="Gao L."/>
            <person name="Fang B.-Z."/>
            <person name="Li W.-J."/>
        </authorList>
    </citation>
    <scope>NUCLEOTIDE SEQUENCE [LARGE SCALE GENOMIC DNA]</scope>
    <source>
        <strain evidence="2 3">KCTC 12718</strain>
    </source>
</reference>
<comment type="caution">
    <text evidence="2">The sequence shown here is derived from an EMBL/GenBank/DDBJ whole genome shotgun (WGS) entry which is preliminary data.</text>
</comment>
<gene>
    <name evidence="2" type="ORF">L2716_01875</name>
</gene>
<keyword evidence="3" id="KW-1185">Reference proteome</keyword>